<dbReference type="Proteomes" id="UP000774326">
    <property type="component" value="Unassembled WGS sequence"/>
</dbReference>
<feature type="binding site" evidence="14">
    <location>
        <position position="269"/>
    </location>
    <ligand>
        <name>substrate</name>
    </ligand>
</feature>
<evidence type="ECO:0000256" key="9">
    <source>
        <dbReference type="ARBA" id="ARBA00023239"/>
    </source>
</evidence>
<evidence type="ECO:0000313" key="18">
    <source>
        <dbReference type="EMBL" id="KAH3680625.1"/>
    </source>
</evidence>
<evidence type="ECO:0000256" key="17">
    <source>
        <dbReference type="PIRSR" id="PIRSR001355-5"/>
    </source>
</evidence>
<sequence>MTPIEFNPSDNSYVDHELSVNLDSTEAFEGPEKLLEIWFYPNLEDVPAGSKTLRSISFDLWSQILDLVNCKILSIKSSKYMHAFLLSESSLFVYDHKLVLKTCGTTTTLYSLNAIFQLVKKELNWEFVLGGAQQPYKVFYSRRAFMFPDKQKSIHKNWSSEVEYLNEFFTNGSQYLIGRIDNSQWHLYITDSNKEEPVVDYDETFEVLMTGIPADKARDFVTSRKPGFEIDGNQDLGHFLGISTSNNTGLNNIYEGDIQDTIIHDAFSFTPCGYSSNTILDDKYYYTLHVTPEKGWSYASFESNVNTKRFNTNNIEILTKVLKIFNPDKFQLTLFKNLNYTESELFSLTSLNGYNKIDRIVYDLGHYQLLYLSFEKDPNTLINGLSIA</sequence>
<keyword evidence="8 12" id="KW-0865">Zymogen</keyword>
<reference evidence="18" key="1">
    <citation type="journal article" date="2021" name="Open Biol.">
        <title>Shared evolutionary footprints suggest mitochondrial oxidative damage underlies multiple complex I losses in fungi.</title>
        <authorList>
            <person name="Schikora-Tamarit M.A."/>
            <person name="Marcet-Houben M."/>
            <person name="Nosek J."/>
            <person name="Gabaldon T."/>
        </authorList>
    </citation>
    <scope>NUCLEOTIDE SEQUENCE</scope>
    <source>
        <strain evidence="18">CBS2887</strain>
    </source>
</reference>
<feature type="chain" id="PRO_5042322127" description="S-adenosylmethionine decarboxylase alpha chain" evidence="17">
    <location>
        <begin position="89"/>
        <end position="388"/>
    </location>
</feature>
<feature type="modified residue" description="Pyruvic acid (Ser); by autocatalysis" evidence="15">
    <location>
        <position position="89"/>
    </location>
</feature>
<evidence type="ECO:0000313" key="19">
    <source>
        <dbReference type="Proteomes" id="UP000774326"/>
    </source>
</evidence>
<dbReference type="GO" id="GO:0005829">
    <property type="term" value="C:cytosol"/>
    <property type="evidence" value="ECO:0007669"/>
    <property type="project" value="TreeGrafter"/>
</dbReference>
<name>A0A9P8PZY9_WICPI</name>
<feature type="binding site" evidence="14">
    <location>
        <position position="293"/>
    </location>
    <ligand>
        <name>substrate</name>
    </ligand>
</feature>
<proteinExistence type="inferred from homology"/>
<gene>
    <name evidence="18" type="ORF">WICPIJ_008196</name>
</gene>
<feature type="active site" description="Proton acceptor; for processing activity" evidence="13">
    <location>
        <position position="275"/>
    </location>
</feature>
<dbReference type="GO" id="GO:0006597">
    <property type="term" value="P:spermine biosynthetic process"/>
    <property type="evidence" value="ECO:0007669"/>
    <property type="project" value="InterPro"/>
</dbReference>
<organism evidence="18 19">
    <name type="scientific">Wickerhamomyces pijperi</name>
    <name type="common">Yeast</name>
    <name type="synonym">Pichia pijperi</name>
    <dbReference type="NCBI Taxonomy" id="599730"/>
    <lineage>
        <taxon>Eukaryota</taxon>
        <taxon>Fungi</taxon>
        <taxon>Dikarya</taxon>
        <taxon>Ascomycota</taxon>
        <taxon>Saccharomycotina</taxon>
        <taxon>Saccharomycetes</taxon>
        <taxon>Phaffomycetales</taxon>
        <taxon>Wickerhamomycetaceae</taxon>
        <taxon>Wickerhamomyces</taxon>
    </lineage>
</organism>
<evidence type="ECO:0000256" key="15">
    <source>
        <dbReference type="PIRSR" id="PIRSR001355-3"/>
    </source>
</evidence>
<dbReference type="PANTHER" id="PTHR11570:SF0">
    <property type="entry name" value="S-ADENOSYLMETHIONINE DECARBOXYLASE PROENZYME"/>
    <property type="match status" value="1"/>
</dbReference>
<dbReference type="PROSITE" id="PS01336">
    <property type="entry name" value="ADOMETDC"/>
    <property type="match status" value="1"/>
</dbReference>
<evidence type="ECO:0000256" key="5">
    <source>
        <dbReference type="ARBA" id="ARBA00022813"/>
    </source>
</evidence>
<dbReference type="Gene3D" id="3.60.90.10">
    <property type="entry name" value="S-adenosylmethionine decarboxylase"/>
    <property type="match status" value="1"/>
</dbReference>
<feature type="site" description="Cleavage (non-hydrolytic); by autolysis" evidence="16">
    <location>
        <begin position="88"/>
        <end position="89"/>
    </location>
</feature>
<evidence type="ECO:0000256" key="8">
    <source>
        <dbReference type="ARBA" id="ARBA00023145"/>
    </source>
</evidence>
<comment type="similarity">
    <text evidence="2 12">Belongs to the eukaryotic AdoMetDC family.</text>
</comment>
<evidence type="ECO:0000256" key="1">
    <source>
        <dbReference type="ARBA" id="ARBA00004911"/>
    </source>
</evidence>
<keyword evidence="9 12" id="KW-0456">Lyase</keyword>
<dbReference type="NCBIfam" id="TIGR00535">
    <property type="entry name" value="SAM_DCase"/>
    <property type="match status" value="1"/>
</dbReference>
<evidence type="ECO:0000256" key="2">
    <source>
        <dbReference type="ARBA" id="ARBA00008466"/>
    </source>
</evidence>
<keyword evidence="3 12" id="KW-0949">S-adenosyl-L-methionine</keyword>
<dbReference type="PANTHER" id="PTHR11570">
    <property type="entry name" value="S-ADENOSYLMETHIONINE DECARBOXYLASE"/>
    <property type="match status" value="1"/>
</dbReference>
<dbReference type="GO" id="GO:0008295">
    <property type="term" value="P:spermidine biosynthetic process"/>
    <property type="evidence" value="ECO:0007669"/>
    <property type="project" value="UniProtKB-KW"/>
</dbReference>
<keyword evidence="4 12" id="KW-0210">Decarboxylase</keyword>
<dbReference type="OrthoDB" id="1068353at2759"/>
<evidence type="ECO:0000256" key="14">
    <source>
        <dbReference type="PIRSR" id="PIRSR001355-2"/>
    </source>
</evidence>
<evidence type="ECO:0000256" key="4">
    <source>
        <dbReference type="ARBA" id="ARBA00022793"/>
    </source>
</evidence>
<dbReference type="InterPro" id="IPR048283">
    <property type="entry name" value="AdoMetDC-like"/>
</dbReference>
<evidence type="ECO:0000256" key="16">
    <source>
        <dbReference type="PIRSR" id="PIRSR001355-4"/>
    </source>
</evidence>
<evidence type="ECO:0000256" key="3">
    <source>
        <dbReference type="ARBA" id="ARBA00022691"/>
    </source>
</evidence>
<keyword evidence="19" id="KW-1185">Reference proteome</keyword>
<dbReference type="GO" id="GO:0004014">
    <property type="term" value="F:adenosylmethionine decarboxylase activity"/>
    <property type="evidence" value="ECO:0007669"/>
    <property type="project" value="UniProtKB-EC"/>
</dbReference>
<comment type="caution">
    <text evidence="18">The sequence shown here is derived from an EMBL/GenBank/DDBJ whole genome shotgun (WGS) entry which is preliminary data.</text>
</comment>
<evidence type="ECO:0000256" key="10">
    <source>
        <dbReference type="ARBA" id="ARBA00023270"/>
    </source>
</evidence>
<dbReference type="InterPro" id="IPR016067">
    <property type="entry name" value="S-AdoMet_deCO2ase_core"/>
</dbReference>
<dbReference type="EC" id="4.1.1.50" evidence="12"/>
<keyword evidence="10 12" id="KW-0704">Schiff base</keyword>
<feature type="active site" description="Schiff-base intermediate with substrate; via pyruvic acid" evidence="13">
    <location>
        <position position="89"/>
    </location>
</feature>
<evidence type="ECO:0000256" key="13">
    <source>
        <dbReference type="PIRSR" id="PIRSR001355-1"/>
    </source>
</evidence>
<keyword evidence="7 12" id="KW-0620">Polyamine biosynthesis</keyword>
<feature type="active site" description="Proton donor; for catalytic activity" evidence="13">
    <location>
        <position position="103"/>
    </location>
</feature>
<feature type="binding site" evidence="14">
    <location>
        <position position="28"/>
    </location>
    <ligand>
        <name>substrate</name>
    </ligand>
</feature>
<dbReference type="EMBL" id="JAEUBG010004706">
    <property type="protein sequence ID" value="KAH3680625.1"/>
    <property type="molecule type" value="Genomic_DNA"/>
</dbReference>
<keyword evidence="5 16" id="KW-0068">Autocatalytic cleavage</keyword>
<dbReference type="InterPro" id="IPR018166">
    <property type="entry name" value="S-AdoMet_deCO2ase_CS"/>
</dbReference>
<evidence type="ECO:0000256" key="12">
    <source>
        <dbReference type="PIRNR" id="PIRNR001355"/>
    </source>
</evidence>
<feature type="active site" description="Proton acceptor; for processing activity" evidence="13">
    <location>
        <position position="289"/>
    </location>
</feature>
<evidence type="ECO:0000256" key="7">
    <source>
        <dbReference type="ARBA" id="ARBA00023115"/>
    </source>
</evidence>
<dbReference type="Pfam" id="PF01536">
    <property type="entry name" value="SAM_decarbox"/>
    <property type="match status" value="1"/>
</dbReference>
<feature type="chain" id="PRO_5042322128" description="S-adenosylmethionine decarboxylase beta chain" evidence="17">
    <location>
        <begin position="1"/>
        <end position="88"/>
    </location>
</feature>
<accession>A0A9P8PZY9</accession>
<evidence type="ECO:0000256" key="6">
    <source>
        <dbReference type="ARBA" id="ARBA00023066"/>
    </source>
</evidence>
<comment type="cofactor">
    <cofactor evidence="12">
        <name>pyruvate</name>
        <dbReference type="ChEBI" id="CHEBI:15361"/>
    </cofactor>
    <text evidence="12">Binds 1 pyruvoyl group covalently per subunit.</text>
</comment>
<reference evidence="18" key="2">
    <citation type="submission" date="2021-01" db="EMBL/GenBank/DDBJ databases">
        <authorList>
            <person name="Schikora-Tamarit M.A."/>
        </authorList>
    </citation>
    <scope>NUCLEOTIDE SEQUENCE</scope>
    <source>
        <strain evidence="18">CBS2887</strain>
    </source>
</reference>
<dbReference type="InterPro" id="IPR001985">
    <property type="entry name" value="S-AdoMet_decarboxylase_euk"/>
</dbReference>
<comment type="pathway">
    <text evidence="1 12">Amine and polyamine biosynthesis; S-adenosylmethioninamine biosynthesis; S-adenosylmethioninamine from S-adenosyl-L-methionine: step 1/1.</text>
</comment>
<comment type="catalytic activity">
    <reaction evidence="12">
        <text>S-adenosyl-L-methionine + H(+) = S-adenosyl 3-(methylsulfanyl)propylamine + CO2</text>
        <dbReference type="Rhea" id="RHEA:15981"/>
        <dbReference type="ChEBI" id="CHEBI:15378"/>
        <dbReference type="ChEBI" id="CHEBI:16526"/>
        <dbReference type="ChEBI" id="CHEBI:57443"/>
        <dbReference type="ChEBI" id="CHEBI:59789"/>
        <dbReference type="EC" id="4.1.1.50"/>
    </reaction>
</comment>
<protein>
    <recommendedName>
        <fullName evidence="12">S-adenosylmethionine decarboxylase proenzyme</fullName>
        <ecNumber evidence="12">4.1.1.50</ecNumber>
    </recommendedName>
</protein>
<keyword evidence="6 12" id="KW-0745">Spermidine biosynthesis</keyword>
<dbReference type="SUPFAM" id="SSF56276">
    <property type="entry name" value="S-adenosylmethionine decarboxylase"/>
    <property type="match status" value="1"/>
</dbReference>
<dbReference type="PIRSF" id="PIRSF001355">
    <property type="entry name" value="S-AdenosylMet_decarboxylase"/>
    <property type="match status" value="1"/>
</dbReference>
<feature type="binding site" evidence="14">
    <location>
        <position position="88"/>
    </location>
    <ligand>
        <name>substrate</name>
    </ligand>
</feature>
<keyword evidence="11 12" id="KW-0670">Pyruvate</keyword>
<dbReference type="AlphaFoldDB" id="A0A9P8PZY9"/>
<evidence type="ECO:0000256" key="11">
    <source>
        <dbReference type="ARBA" id="ARBA00023317"/>
    </source>
</evidence>